<evidence type="ECO:0000313" key="3">
    <source>
        <dbReference type="Proteomes" id="UP000298663"/>
    </source>
</evidence>
<protein>
    <submittedName>
        <fullName evidence="2">Uncharacterized protein</fullName>
    </submittedName>
</protein>
<proteinExistence type="predicted"/>
<dbReference type="OrthoDB" id="10421538at2759"/>
<evidence type="ECO:0000256" key="1">
    <source>
        <dbReference type="SAM" id="MobiDB-lite"/>
    </source>
</evidence>
<dbReference type="AlphaFoldDB" id="A0A4U5LVT4"/>
<sequence>MCRSSLRSKNDFFPGRSLAHSRSKTGPAKGIISGRRHAPRFGPRRRCSHTSQNEEVVSQQSTSADELENEEPDTKRFRPYATVDHASSSAAASKVNMAELALNVKALYHQMDLVMKKLNVRPCECKDCCVTQKRMTSGALKRPRQVHATPVSKSIVRQNGDSLGVLNTSNVSLNQTPNVGITPPINGVNIAQALVEQLQTHCPTIRGRGRGRPMLIGDELHNALVDYLVNLEIVNNTRLYPMDAFKYAQEFIKQHSPGLLSDEGGSVVLKQSWAVKLVTHVRSRKQKLIELVSQSTNEQPEDLLSKLNKDAGIPAKLAKENSLNGFLPASQQHVVPEQHYGIKPEAVDSDIVVEKLGFESDHAKLAIDADQANLATFASLIAQLQQQQTAQ</sequence>
<organism evidence="2 3">
    <name type="scientific">Steinernema carpocapsae</name>
    <name type="common">Entomopathogenic nematode</name>
    <dbReference type="NCBI Taxonomy" id="34508"/>
    <lineage>
        <taxon>Eukaryota</taxon>
        <taxon>Metazoa</taxon>
        <taxon>Ecdysozoa</taxon>
        <taxon>Nematoda</taxon>
        <taxon>Chromadorea</taxon>
        <taxon>Rhabditida</taxon>
        <taxon>Tylenchina</taxon>
        <taxon>Panagrolaimomorpha</taxon>
        <taxon>Strongyloidoidea</taxon>
        <taxon>Steinernematidae</taxon>
        <taxon>Steinernema</taxon>
    </lineage>
</organism>
<reference evidence="2 3" key="1">
    <citation type="journal article" date="2015" name="Genome Biol.">
        <title>Comparative genomics of Steinernema reveals deeply conserved gene regulatory networks.</title>
        <authorList>
            <person name="Dillman A.R."/>
            <person name="Macchietto M."/>
            <person name="Porter C.F."/>
            <person name="Rogers A."/>
            <person name="Williams B."/>
            <person name="Antoshechkin I."/>
            <person name="Lee M.M."/>
            <person name="Goodwin Z."/>
            <person name="Lu X."/>
            <person name="Lewis E.E."/>
            <person name="Goodrich-Blair H."/>
            <person name="Stock S.P."/>
            <person name="Adams B.J."/>
            <person name="Sternberg P.W."/>
            <person name="Mortazavi A."/>
        </authorList>
    </citation>
    <scope>NUCLEOTIDE SEQUENCE [LARGE SCALE GENOMIC DNA]</scope>
    <source>
        <strain evidence="2 3">ALL</strain>
    </source>
</reference>
<feature type="region of interest" description="Disordered" evidence="1">
    <location>
        <begin position="1"/>
        <end position="78"/>
    </location>
</feature>
<keyword evidence="3" id="KW-1185">Reference proteome</keyword>
<dbReference type="Proteomes" id="UP000298663">
    <property type="component" value="Unassembled WGS sequence"/>
</dbReference>
<gene>
    <name evidence="2" type="ORF">L596_027545</name>
</gene>
<feature type="compositionally biased region" description="Polar residues" evidence="1">
    <location>
        <begin position="49"/>
        <end position="64"/>
    </location>
</feature>
<evidence type="ECO:0000313" key="2">
    <source>
        <dbReference type="EMBL" id="TKR60270.1"/>
    </source>
</evidence>
<name>A0A4U5LVT4_STECR</name>
<accession>A0A4U5LVT4</accession>
<comment type="caution">
    <text evidence="2">The sequence shown here is derived from an EMBL/GenBank/DDBJ whole genome shotgun (WGS) entry which is preliminary data.</text>
</comment>
<feature type="compositionally biased region" description="Basic residues" evidence="1">
    <location>
        <begin position="34"/>
        <end position="48"/>
    </location>
</feature>
<dbReference type="EMBL" id="AZBU02000011">
    <property type="protein sequence ID" value="TKR60270.1"/>
    <property type="molecule type" value="Genomic_DNA"/>
</dbReference>
<reference evidence="2 3" key="2">
    <citation type="journal article" date="2019" name="G3 (Bethesda)">
        <title>Hybrid Assembly of the Genome of the Entomopathogenic Nematode Steinernema carpocapsae Identifies the X-Chromosome.</title>
        <authorList>
            <person name="Serra L."/>
            <person name="Macchietto M."/>
            <person name="Macias-Munoz A."/>
            <person name="McGill C.J."/>
            <person name="Rodriguez I.M."/>
            <person name="Rodriguez B."/>
            <person name="Murad R."/>
            <person name="Mortazavi A."/>
        </authorList>
    </citation>
    <scope>NUCLEOTIDE SEQUENCE [LARGE SCALE GENOMIC DNA]</scope>
    <source>
        <strain evidence="2 3">ALL</strain>
    </source>
</reference>